<dbReference type="InterPro" id="IPR015943">
    <property type="entry name" value="WD40/YVTN_repeat-like_dom_sf"/>
</dbReference>
<dbReference type="GO" id="GO:0045499">
    <property type="term" value="F:chemorepellent activity"/>
    <property type="evidence" value="ECO:0007669"/>
    <property type="project" value="TreeGrafter"/>
</dbReference>
<dbReference type="Proteomes" id="UP000694845">
    <property type="component" value="Unplaced"/>
</dbReference>
<name>A0A8B8A4F8_ACAPL</name>
<proteinExistence type="predicted"/>
<dbReference type="RefSeq" id="XP_022110811.1">
    <property type="nucleotide sequence ID" value="XM_022255119.1"/>
</dbReference>
<dbReference type="PROSITE" id="PS51004">
    <property type="entry name" value="SEMA"/>
    <property type="match status" value="1"/>
</dbReference>
<accession>A0A8B8A4F8</accession>
<organism evidence="3 4">
    <name type="scientific">Acanthaster planci</name>
    <name type="common">Crown-of-thorns starfish</name>
    <dbReference type="NCBI Taxonomy" id="133434"/>
    <lineage>
        <taxon>Eukaryota</taxon>
        <taxon>Metazoa</taxon>
        <taxon>Echinodermata</taxon>
        <taxon>Eleutherozoa</taxon>
        <taxon>Asterozoa</taxon>
        <taxon>Asteroidea</taxon>
        <taxon>Valvatacea</taxon>
        <taxon>Valvatida</taxon>
        <taxon>Acanthasteridae</taxon>
        <taxon>Acanthaster</taxon>
    </lineage>
</organism>
<dbReference type="GeneID" id="110990231"/>
<sequence>MEVAGKPTRPAISKSVLQSDSSQNVMSISVTLMSKDDVNVLNGPQFVGDPISYNGRVYFFYREVASEFIEGKAVYSRVAVICENDKGGREFTALKPTDIVTFVKARLECSTGTTFPYFYNEIRDIYHSNGVVFAVFATRP</sequence>
<dbReference type="SUPFAM" id="SSF101912">
    <property type="entry name" value="Sema domain"/>
    <property type="match status" value="1"/>
</dbReference>
<dbReference type="AlphaFoldDB" id="A0A8B8A4F8"/>
<evidence type="ECO:0000256" key="1">
    <source>
        <dbReference type="PROSITE-ProRule" id="PRU00352"/>
    </source>
</evidence>
<dbReference type="PANTHER" id="PTHR11036">
    <property type="entry name" value="SEMAPHORIN"/>
    <property type="match status" value="1"/>
</dbReference>
<dbReference type="PANTHER" id="PTHR11036:SF127">
    <property type="entry name" value="SEMAPHORIN-1A"/>
    <property type="match status" value="1"/>
</dbReference>
<dbReference type="GO" id="GO:0030215">
    <property type="term" value="F:semaphorin receptor binding"/>
    <property type="evidence" value="ECO:0007669"/>
    <property type="project" value="InterPro"/>
</dbReference>
<comment type="caution">
    <text evidence="1">Lacks conserved residue(s) required for the propagation of feature annotation.</text>
</comment>
<gene>
    <name evidence="4" type="primary">LOC110990231</name>
</gene>
<dbReference type="Gene3D" id="2.130.10.10">
    <property type="entry name" value="YVTN repeat-like/Quinoprotein amine dehydrogenase"/>
    <property type="match status" value="1"/>
</dbReference>
<dbReference type="OrthoDB" id="9988752at2759"/>
<dbReference type="InterPro" id="IPR036352">
    <property type="entry name" value="Semap_dom_sf"/>
</dbReference>
<evidence type="ECO:0000259" key="2">
    <source>
        <dbReference type="PROSITE" id="PS51004"/>
    </source>
</evidence>
<dbReference type="GO" id="GO:0030335">
    <property type="term" value="P:positive regulation of cell migration"/>
    <property type="evidence" value="ECO:0007669"/>
    <property type="project" value="TreeGrafter"/>
</dbReference>
<dbReference type="InterPro" id="IPR001627">
    <property type="entry name" value="Semap_dom"/>
</dbReference>
<dbReference type="InterPro" id="IPR027231">
    <property type="entry name" value="Semaphorin"/>
</dbReference>
<protein>
    <submittedName>
        <fullName evidence="4">Semaphorin-2A-like</fullName>
    </submittedName>
</protein>
<evidence type="ECO:0000313" key="3">
    <source>
        <dbReference type="Proteomes" id="UP000694845"/>
    </source>
</evidence>
<evidence type="ECO:0000313" key="4">
    <source>
        <dbReference type="RefSeq" id="XP_022110811.1"/>
    </source>
</evidence>
<dbReference type="KEGG" id="aplc:110990231"/>
<feature type="domain" description="Sema" evidence="2">
    <location>
        <begin position="1"/>
        <end position="140"/>
    </location>
</feature>
<dbReference type="GO" id="GO:0005886">
    <property type="term" value="C:plasma membrane"/>
    <property type="evidence" value="ECO:0007669"/>
    <property type="project" value="TreeGrafter"/>
</dbReference>
<reference evidence="4" key="1">
    <citation type="submission" date="2025-08" db="UniProtKB">
        <authorList>
            <consortium name="RefSeq"/>
        </authorList>
    </citation>
    <scope>IDENTIFICATION</scope>
</reference>
<keyword evidence="3" id="KW-1185">Reference proteome</keyword>